<organism evidence="7 8">
    <name type="scientific">Peptoniphilus grossensis</name>
    <dbReference type="NCBI Taxonomy" id="1465756"/>
    <lineage>
        <taxon>Bacteria</taxon>
        <taxon>Bacillati</taxon>
        <taxon>Bacillota</taxon>
        <taxon>Tissierellia</taxon>
        <taxon>Tissierellales</taxon>
        <taxon>Peptoniphilaceae</taxon>
        <taxon>Peptoniphilus</taxon>
    </lineage>
</organism>
<keyword evidence="4" id="KW-0324">Glycolysis</keyword>
<reference evidence="7 8" key="1">
    <citation type="submission" date="2022-11" db="EMBL/GenBank/DDBJ databases">
        <title>The First Case of Preauricular Fistular Abscess Caused by Peptoniphilus grossensis.</title>
        <authorList>
            <person name="Byun J.-H."/>
        </authorList>
    </citation>
    <scope>NUCLEOTIDE SEQUENCE [LARGE SCALE GENOMIC DNA]</scope>
    <source>
        <strain evidence="7 8">GYB008</strain>
    </source>
</reference>
<proteinExistence type="inferred from homology"/>
<evidence type="ECO:0000256" key="5">
    <source>
        <dbReference type="ARBA" id="ARBA00023239"/>
    </source>
</evidence>
<name>A0ABU7XBZ5_9FIRM</name>
<dbReference type="EC" id="4.1.2.13" evidence="3"/>
<dbReference type="Gene3D" id="3.20.20.70">
    <property type="entry name" value="Aldolase class I"/>
    <property type="match status" value="1"/>
</dbReference>
<dbReference type="SUPFAM" id="SSF51569">
    <property type="entry name" value="Aldolase"/>
    <property type="match status" value="1"/>
</dbReference>
<sequence length="296" mass="33997">MNREQFDRMKNGKGFIAALDQSGGSTPKALLNYGVTEDKYSNDEEMFKLVHEMRKRIITNEAFTSDRILAAILFKVTMNSKVGDKYTGDYLWEEKGIVPILKIDEGLDEEKDGAQLMKPFKHLDELLENAKERNIFGTKMRSVVKELNEESIKKVVDQQFDYAKKISNAGFVPIIEPEVDIHAKDKAEIEEVLKKYLIEELKKLGKENYVMFKLTLPEKENLYEDLYDFDQTVRVVALSGGYSREEANEKLRKNKGVIASYSRALTEGLNVNQSDEEFTKMLDDSIEKNYSASVEK</sequence>
<dbReference type="EMBL" id="JARBCY010000048">
    <property type="protein sequence ID" value="MEF3318544.1"/>
    <property type="molecule type" value="Genomic_DNA"/>
</dbReference>
<evidence type="ECO:0000256" key="1">
    <source>
        <dbReference type="ARBA" id="ARBA00004714"/>
    </source>
</evidence>
<evidence type="ECO:0000256" key="6">
    <source>
        <dbReference type="ARBA" id="ARBA00029799"/>
    </source>
</evidence>
<keyword evidence="8" id="KW-1185">Reference proteome</keyword>
<evidence type="ECO:0000313" key="8">
    <source>
        <dbReference type="Proteomes" id="UP001328425"/>
    </source>
</evidence>
<keyword evidence="5" id="KW-0456">Lyase</keyword>
<dbReference type="NCBIfam" id="NF003784">
    <property type="entry name" value="PRK05377.1"/>
    <property type="match status" value="1"/>
</dbReference>
<dbReference type="InterPro" id="IPR000741">
    <property type="entry name" value="FBA_I"/>
</dbReference>
<accession>A0ABU7XBZ5</accession>
<comment type="similarity">
    <text evidence="2">Belongs to the class I fructose-bisphosphate aldolase family.</text>
</comment>
<protein>
    <recommendedName>
        <fullName evidence="3">fructose-bisphosphate aldolase</fullName>
        <ecNumber evidence="3">4.1.2.13</ecNumber>
    </recommendedName>
    <alternativeName>
        <fullName evidence="6">Fructose-bisphosphate aldolase class I</fullName>
    </alternativeName>
</protein>
<dbReference type="PANTHER" id="PTHR11627">
    <property type="entry name" value="FRUCTOSE-BISPHOSPHATE ALDOLASE"/>
    <property type="match status" value="1"/>
</dbReference>
<comment type="caution">
    <text evidence="7">The sequence shown here is derived from an EMBL/GenBank/DDBJ whole genome shotgun (WGS) entry which is preliminary data.</text>
</comment>
<comment type="pathway">
    <text evidence="1">Carbohydrate degradation; glycolysis; D-glyceraldehyde 3-phosphate and glycerone phosphate from D-glucose: step 4/4.</text>
</comment>
<dbReference type="InterPro" id="IPR013785">
    <property type="entry name" value="Aldolase_TIM"/>
</dbReference>
<gene>
    <name evidence="7" type="ORF">PV361_07500</name>
</gene>
<evidence type="ECO:0000256" key="4">
    <source>
        <dbReference type="ARBA" id="ARBA00023152"/>
    </source>
</evidence>
<evidence type="ECO:0000313" key="7">
    <source>
        <dbReference type="EMBL" id="MEF3318544.1"/>
    </source>
</evidence>
<evidence type="ECO:0000256" key="2">
    <source>
        <dbReference type="ARBA" id="ARBA00010387"/>
    </source>
</evidence>
<dbReference type="Pfam" id="PF00274">
    <property type="entry name" value="Glycolytic"/>
    <property type="match status" value="1"/>
</dbReference>
<evidence type="ECO:0000256" key="3">
    <source>
        <dbReference type="ARBA" id="ARBA00013068"/>
    </source>
</evidence>
<dbReference type="Proteomes" id="UP001328425">
    <property type="component" value="Unassembled WGS sequence"/>
</dbReference>
<dbReference type="RefSeq" id="WP_332087597.1">
    <property type="nucleotide sequence ID" value="NZ_JARBCY010000048.1"/>
</dbReference>